<dbReference type="EMBL" id="JAAIUW010000005">
    <property type="protein sequence ID" value="KAF7830013.1"/>
    <property type="molecule type" value="Genomic_DNA"/>
</dbReference>
<dbReference type="AlphaFoldDB" id="A0A834WQK1"/>
<sequence>MELDLSWGSVWWIFFTGFRVGKKRAVDNWTLMMNQEGSRR</sequence>
<protein>
    <submittedName>
        <fullName evidence="1">Uncharacterized protein</fullName>
    </submittedName>
</protein>
<keyword evidence="2" id="KW-1185">Reference proteome</keyword>
<proteinExistence type="predicted"/>
<reference evidence="1" key="1">
    <citation type="submission" date="2020-09" db="EMBL/GenBank/DDBJ databases">
        <title>Genome-Enabled Discovery of Anthraquinone Biosynthesis in Senna tora.</title>
        <authorList>
            <person name="Kang S.-H."/>
            <person name="Pandey R.P."/>
            <person name="Lee C.-M."/>
            <person name="Sim J.-S."/>
            <person name="Jeong J.-T."/>
            <person name="Choi B.-S."/>
            <person name="Jung M."/>
            <person name="Ginzburg D."/>
            <person name="Zhao K."/>
            <person name="Won S.Y."/>
            <person name="Oh T.-J."/>
            <person name="Yu Y."/>
            <person name="Kim N.-H."/>
            <person name="Lee O.R."/>
            <person name="Lee T.-H."/>
            <person name="Bashyal P."/>
            <person name="Kim T.-S."/>
            <person name="Lee W.-H."/>
            <person name="Kawkins C."/>
            <person name="Kim C.-K."/>
            <person name="Kim J.S."/>
            <person name="Ahn B.O."/>
            <person name="Rhee S.Y."/>
            <person name="Sohng J.K."/>
        </authorList>
    </citation>
    <scope>NUCLEOTIDE SEQUENCE</scope>
    <source>
        <tissue evidence="1">Leaf</tissue>
    </source>
</reference>
<accession>A0A834WQK1</accession>
<evidence type="ECO:0000313" key="1">
    <source>
        <dbReference type="EMBL" id="KAF7830013.1"/>
    </source>
</evidence>
<comment type="caution">
    <text evidence="1">The sequence shown here is derived from an EMBL/GenBank/DDBJ whole genome shotgun (WGS) entry which is preliminary data.</text>
</comment>
<dbReference type="Proteomes" id="UP000634136">
    <property type="component" value="Unassembled WGS sequence"/>
</dbReference>
<name>A0A834WQK1_9FABA</name>
<gene>
    <name evidence="1" type="ORF">G2W53_012346</name>
</gene>
<evidence type="ECO:0000313" key="2">
    <source>
        <dbReference type="Proteomes" id="UP000634136"/>
    </source>
</evidence>
<organism evidence="1 2">
    <name type="scientific">Senna tora</name>
    <dbReference type="NCBI Taxonomy" id="362788"/>
    <lineage>
        <taxon>Eukaryota</taxon>
        <taxon>Viridiplantae</taxon>
        <taxon>Streptophyta</taxon>
        <taxon>Embryophyta</taxon>
        <taxon>Tracheophyta</taxon>
        <taxon>Spermatophyta</taxon>
        <taxon>Magnoliopsida</taxon>
        <taxon>eudicotyledons</taxon>
        <taxon>Gunneridae</taxon>
        <taxon>Pentapetalae</taxon>
        <taxon>rosids</taxon>
        <taxon>fabids</taxon>
        <taxon>Fabales</taxon>
        <taxon>Fabaceae</taxon>
        <taxon>Caesalpinioideae</taxon>
        <taxon>Cassia clade</taxon>
        <taxon>Senna</taxon>
    </lineage>
</organism>